<feature type="binding site" evidence="7">
    <location>
        <position position="356"/>
    </location>
    <ligand>
        <name>Cu cation</name>
        <dbReference type="ChEBI" id="CHEBI:23378"/>
    </ligand>
</feature>
<dbReference type="Proteomes" id="UP000269221">
    <property type="component" value="Unassembled WGS sequence"/>
</dbReference>
<comment type="caution">
    <text evidence="10">The sequence shown here is derived from an EMBL/GenBank/DDBJ whole genome shotgun (WGS) entry which is preliminary data.</text>
</comment>
<dbReference type="InterPro" id="IPR003782">
    <property type="entry name" value="SCO1/SenC"/>
</dbReference>
<evidence type="ECO:0000313" key="11">
    <source>
        <dbReference type="Proteomes" id="UP000269221"/>
    </source>
</evidence>
<comment type="similarity">
    <text evidence="2">Belongs to the thymidine/pyrimidine-nucleoside phosphorylase family.</text>
</comment>
<feature type="domain" description="Pyrimidine nucleoside phosphorylase C-terminal" evidence="9">
    <location>
        <begin position="216"/>
        <end position="296"/>
    </location>
</feature>
<evidence type="ECO:0000256" key="5">
    <source>
        <dbReference type="ARBA" id="ARBA00022676"/>
    </source>
</evidence>
<gene>
    <name evidence="10" type="ORF">DUI87_33366</name>
</gene>
<dbReference type="InterPro" id="IPR000312">
    <property type="entry name" value="Glycosyl_Trfase_fam3"/>
</dbReference>
<dbReference type="GO" id="GO:0004645">
    <property type="term" value="F:1,4-alpha-oligoglucan phosphorylase activity"/>
    <property type="evidence" value="ECO:0007669"/>
    <property type="project" value="InterPro"/>
</dbReference>
<dbReference type="PANTHER" id="PTHR10515:SF0">
    <property type="entry name" value="THYMIDINE PHOSPHORYLASE"/>
    <property type="match status" value="1"/>
</dbReference>
<dbReference type="GO" id="GO:0005743">
    <property type="term" value="C:mitochondrial inner membrane"/>
    <property type="evidence" value="ECO:0007669"/>
    <property type="project" value="UniProtKB-SubCell"/>
</dbReference>
<keyword evidence="6" id="KW-0808">Transferase</keyword>
<feature type="disulfide bond" description="Redox-active" evidence="8">
    <location>
        <begin position="356"/>
        <end position="360"/>
    </location>
</feature>
<keyword evidence="7" id="KW-0479">Metal-binding</keyword>
<dbReference type="Gene3D" id="3.40.30.10">
    <property type="entry name" value="Glutaredoxin"/>
    <property type="match status" value="1"/>
</dbReference>
<dbReference type="FunFam" id="3.40.30.10:FF:000013">
    <property type="entry name" value="Blast:Protein SCO1 homolog, mitochondrial"/>
    <property type="match status" value="1"/>
</dbReference>
<dbReference type="Gene3D" id="3.90.1170.30">
    <property type="entry name" value="Pyrimidine nucleoside phosphorylase-like, C-terminal domain"/>
    <property type="match status" value="1"/>
</dbReference>
<evidence type="ECO:0000259" key="9">
    <source>
        <dbReference type="SMART" id="SM00941"/>
    </source>
</evidence>
<dbReference type="STRING" id="333673.A0A3M0IQV9"/>
<feature type="binding site" evidence="7">
    <location>
        <position position="360"/>
    </location>
    <ligand>
        <name>Cu cation</name>
        <dbReference type="ChEBI" id="CHEBI:23378"/>
    </ligand>
</feature>
<dbReference type="OrthoDB" id="445007at2759"/>
<dbReference type="PANTHER" id="PTHR10515">
    <property type="entry name" value="THYMIDINE PHOSPHORYLASE"/>
    <property type="match status" value="1"/>
</dbReference>
<dbReference type="GO" id="GO:0046872">
    <property type="term" value="F:metal ion binding"/>
    <property type="evidence" value="ECO:0007669"/>
    <property type="project" value="UniProtKB-KW"/>
</dbReference>
<dbReference type="GO" id="GO:0016763">
    <property type="term" value="F:pentosyltransferase activity"/>
    <property type="evidence" value="ECO:0007669"/>
    <property type="project" value="InterPro"/>
</dbReference>
<evidence type="ECO:0000256" key="8">
    <source>
        <dbReference type="PIRSR" id="PIRSR603782-2"/>
    </source>
</evidence>
<dbReference type="EMBL" id="QRBI01000253">
    <property type="protein sequence ID" value="RMB90230.1"/>
    <property type="molecule type" value="Genomic_DNA"/>
</dbReference>
<dbReference type="GO" id="GO:0008535">
    <property type="term" value="P:respiratory chain complex IV assembly"/>
    <property type="evidence" value="ECO:0007669"/>
    <property type="project" value="UniProtKB-ARBA"/>
</dbReference>
<dbReference type="SMART" id="SM00941">
    <property type="entry name" value="PYNP_C"/>
    <property type="match status" value="1"/>
</dbReference>
<dbReference type="SUPFAM" id="SSF52418">
    <property type="entry name" value="Nucleoside phosphorylase/phosphoribosyltransferase catalytic domain"/>
    <property type="match status" value="1"/>
</dbReference>
<feature type="binding site" evidence="7">
    <location>
        <position position="447"/>
    </location>
    <ligand>
        <name>Cu cation</name>
        <dbReference type="ChEBI" id="CHEBI:23378"/>
    </ligand>
</feature>
<evidence type="ECO:0000313" key="10">
    <source>
        <dbReference type="EMBL" id="RMB90230.1"/>
    </source>
</evidence>
<dbReference type="GO" id="GO:0006206">
    <property type="term" value="P:pyrimidine nucleobase metabolic process"/>
    <property type="evidence" value="ECO:0007669"/>
    <property type="project" value="InterPro"/>
</dbReference>
<dbReference type="SUPFAM" id="SSF54680">
    <property type="entry name" value="Pyrimidine nucleoside phosphorylase C-terminal domain"/>
    <property type="match status" value="1"/>
</dbReference>
<dbReference type="Pfam" id="PF02630">
    <property type="entry name" value="SCO1-SenC"/>
    <property type="match status" value="1"/>
</dbReference>
<keyword evidence="5" id="KW-0328">Glycosyltransferase</keyword>
<dbReference type="SUPFAM" id="SSF52833">
    <property type="entry name" value="Thioredoxin-like"/>
    <property type="match status" value="1"/>
</dbReference>
<dbReference type="FunFam" id="3.40.1030.10:FF:000003">
    <property type="entry name" value="Pyrimidine-nucleoside phosphorylase"/>
    <property type="match status" value="1"/>
</dbReference>
<protein>
    <recommendedName>
        <fullName evidence="9">Pyrimidine nucleoside phosphorylase C-terminal domain-containing protein</fullName>
    </recommendedName>
</protein>
<evidence type="ECO:0000256" key="4">
    <source>
        <dbReference type="ARBA" id="ARBA00011738"/>
    </source>
</evidence>
<comment type="subunit">
    <text evidence="4">Homodimer.</text>
</comment>
<evidence type="ECO:0000256" key="2">
    <source>
        <dbReference type="ARBA" id="ARBA00006915"/>
    </source>
</evidence>
<accession>A0A3M0IQV9</accession>
<keyword evidence="11" id="KW-1185">Reference proteome</keyword>
<organism evidence="10 11">
    <name type="scientific">Hirundo rustica rustica</name>
    <dbReference type="NCBI Taxonomy" id="333673"/>
    <lineage>
        <taxon>Eukaryota</taxon>
        <taxon>Metazoa</taxon>
        <taxon>Chordata</taxon>
        <taxon>Craniata</taxon>
        <taxon>Vertebrata</taxon>
        <taxon>Euteleostomi</taxon>
        <taxon>Archelosauria</taxon>
        <taxon>Archosauria</taxon>
        <taxon>Dinosauria</taxon>
        <taxon>Saurischia</taxon>
        <taxon>Theropoda</taxon>
        <taxon>Coelurosauria</taxon>
        <taxon>Aves</taxon>
        <taxon>Neognathae</taxon>
        <taxon>Neoaves</taxon>
        <taxon>Telluraves</taxon>
        <taxon>Australaves</taxon>
        <taxon>Passeriformes</taxon>
        <taxon>Sylvioidea</taxon>
        <taxon>Hirundinidae</taxon>
        <taxon>Hirundo</taxon>
    </lineage>
</organism>
<evidence type="ECO:0000256" key="3">
    <source>
        <dbReference type="ARBA" id="ARBA00010996"/>
    </source>
</evidence>
<keyword evidence="7" id="KW-0186">Copper</keyword>
<reference evidence="10 11" key="1">
    <citation type="submission" date="2018-07" db="EMBL/GenBank/DDBJ databases">
        <title>A high quality draft genome assembly of the barn swallow (H. rustica rustica).</title>
        <authorList>
            <person name="Formenti G."/>
            <person name="Chiara M."/>
            <person name="Poveda L."/>
            <person name="Francoijs K.-J."/>
            <person name="Bonisoli-Alquati A."/>
            <person name="Canova L."/>
            <person name="Gianfranceschi L."/>
            <person name="Horner D.S."/>
            <person name="Saino N."/>
        </authorList>
    </citation>
    <scope>NUCLEOTIDE SEQUENCE [LARGE SCALE GENOMIC DNA]</scope>
    <source>
        <strain evidence="10">Chelidonia</strain>
        <tissue evidence="10">Blood</tissue>
    </source>
</reference>
<evidence type="ECO:0000256" key="6">
    <source>
        <dbReference type="ARBA" id="ARBA00022679"/>
    </source>
</evidence>
<dbReference type="GO" id="GO:0006213">
    <property type="term" value="P:pyrimidine nucleoside metabolic process"/>
    <property type="evidence" value="ECO:0007669"/>
    <property type="project" value="InterPro"/>
</dbReference>
<dbReference type="InterPro" id="IPR013102">
    <property type="entry name" value="PYNP_C"/>
</dbReference>
<dbReference type="InterPro" id="IPR035902">
    <property type="entry name" value="Nuc_phospho_transferase"/>
</dbReference>
<proteinExistence type="inferred from homology"/>
<dbReference type="AlphaFoldDB" id="A0A3M0IQV9"/>
<dbReference type="Pfam" id="PF00591">
    <property type="entry name" value="Glycos_transf_3"/>
    <property type="match status" value="1"/>
</dbReference>
<name>A0A3M0IQV9_HIRRU</name>
<dbReference type="Gene3D" id="3.40.1030.10">
    <property type="entry name" value="Nucleoside phosphorylase/phosphoribosyltransferase catalytic domain"/>
    <property type="match status" value="1"/>
</dbReference>
<comment type="similarity">
    <text evidence="3">Belongs to the SCO1/2 family.</text>
</comment>
<evidence type="ECO:0000256" key="1">
    <source>
        <dbReference type="ARBA" id="ARBA00004434"/>
    </source>
</evidence>
<dbReference type="InterPro" id="IPR036249">
    <property type="entry name" value="Thioredoxin-like_sf"/>
</dbReference>
<dbReference type="InterPro" id="IPR036566">
    <property type="entry name" value="PYNP-like_C_sf"/>
</dbReference>
<dbReference type="CDD" id="cd02968">
    <property type="entry name" value="SCO"/>
    <property type="match status" value="1"/>
</dbReference>
<dbReference type="InterPro" id="IPR000053">
    <property type="entry name" value="Thymidine/pyrmidine_PPase"/>
</dbReference>
<comment type="subcellular location">
    <subcellularLocation>
        <location evidence="1">Mitochondrion inner membrane</location>
        <topology evidence="1">Single-pass membrane protein</topology>
    </subcellularLocation>
</comment>
<dbReference type="GO" id="GO:0005829">
    <property type="term" value="C:cytosol"/>
    <property type="evidence" value="ECO:0007669"/>
    <property type="project" value="TreeGrafter"/>
</dbReference>
<sequence>MRHILARVGCCIVGQSAELVPADRVLYALRDVTATVDSLPLITASILSKKAVERLSALVLDVKFGGAALYPTQESARELAQSLVAVGTQLGMRTAALLTRMEQPLGRAVGNALEVLEALECLGGRGPPDLRHLVTALGGVLLWQCGMAAGAEQGRERLARALDDGSALRTFEAMLGAQGVPPDTARGLCAGTPAQRRQLLGEAKVCEELPAPQEGWVQQVRALPLARVLHRLGAGRARAGDPVNPRVGAELLVGTGEHLRAAGPAPPVRCPRCPPGAPLRQRLAAAAAVAGAAAAGWLYLRRQKERQRLSRRLGDLRALAPSRGDFQLRDTEGGRERSKADFLGRWVLLYFGFTHCPDVCPEELEKLSRAVELLESDPALPPVQPLFVTVDPERDDAAALRRYLRDFHPRLLGLTGGPRQVREAAAAFGVYVSAGPRDADGDYAVDHSVLTFLLDPDGAVRDCYGRSRHGRGGTEQ</sequence>
<keyword evidence="8" id="KW-1015">Disulfide bond</keyword>
<evidence type="ECO:0000256" key="7">
    <source>
        <dbReference type="PIRSR" id="PIRSR603782-1"/>
    </source>
</evidence>